<dbReference type="STRING" id="1166073.SAMN05192530_104358"/>
<keyword evidence="8 11" id="KW-1133">Transmembrane helix</keyword>
<keyword evidence="6 11" id="KW-0067">ATP-binding</keyword>
<evidence type="ECO:0000256" key="11">
    <source>
        <dbReference type="HAMAP-Rule" id="MF_00276"/>
    </source>
</evidence>
<dbReference type="Proteomes" id="UP000198793">
    <property type="component" value="Unassembled WGS sequence"/>
</dbReference>
<dbReference type="Pfam" id="PF02669">
    <property type="entry name" value="KdpC"/>
    <property type="match status" value="1"/>
</dbReference>
<keyword evidence="3 11" id="KW-0633">Potassium transport</keyword>
<keyword evidence="5 11" id="KW-0547">Nucleotide-binding</keyword>
<evidence type="ECO:0000256" key="6">
    <source>
        <dbReference type="ARBA" id="ARBA00022840"/>
    </source>
</evidence>
<dbReference type="InterPro" id="IPR003820">
    <property type="entry name" value="KdpC"/>
</dbReference>
<dbReference type="GO" id="GO:0005886">
    <property type="term" value="C:plasma membrane"/>
    <property type="evidence" value="ECO:0007669"/>
    <property type="project" value="UniProtKB-SubCell"/>
</dbReference>
<name>A0A1H0HYN5_9HYPH</name>
<comment type="function">
    <text evidence="11">Part of the high-affinity ATP-driven potassium transport (or Kdp) system, which catalyzes the hydrolysis of ATP coupled with the electrogenic transport of potassium into the cytoplasm. This subunit acts as a catalytic chaperone that increases the ATP-binding affinity of the ATP-hydrolyzing subunit KdpB by the formation of a transient KdpB/KdpC/ATP ternary complex.</text>
</comment>
<evidence type="ECO:0000256" key="3">
    <source>
        <dbReference type="ARBA" id="ARBA00022538"/>
    </source>
</evidence>
<keyword evidence="7 11" id="KW-0630">Potassium</keyword>
<dbReference type="OrthoDB" id="9788285at2"/>
<proteinExistence type="inferred from homology"/>
<dbReference type="HAMAP" id="MF_00276">
    <property type="entry name" value="KdpC"/>
    <property type="match status" value="1"/>
</dbReference>
<dbReference type="GO" id="GO:0005524">
    <property type="term" value="F:ATP binding"/>
    <property type="evidence" value="ECO:0007669"/>
    <property type="project" value="UniProtKB-UniRule"/>
</dbReference>
<sequence>MLSQLRAAATLLGILTILLGILYPAAMTAIAGAALPEQAGGSLVMRDGQPVGSSLIGQAFAEGRYLQGRPSAAGNGYDGASSSGTNLAPTSAKLADRLKTDGEAMKAATGASTLPADAITTSGSGLDPDVSPAFAELQVARIAAARGVEADAVRRAIAENTTGRTLAVLGEPRVNVLAVNLALDALAPAPAAPAAGTPTASAATPAN</sequence>
<dbReference type="EMBL" id="FNIT01000004">
    <property type="protein sequence ID" value="SDO24322.1"/>
    <property type="molecule type" value="Genomic_DNA"/>
</dbReference>
<reference evidence="12 13" key="1">
    <citation type="submission" date="2016-10" db="EMBL/GenBank/DDBJ databases">
        <authorList>
            <person name="de Groot N.N."/>
        </authorList>
    </citation>
    <scope>NUCLEOTIDE SEQUENCE [LARGE SCALE GENOMIC DNA]</scope>
    <source>
        <strain evidence="13">L7-484,KACC 16230,DSM 25025</strain>
    </source>
</reference>
<evidence type="ECO:0000313" key="13">
    <source>
        <dbReference type="Proteomes" id="UP000198793"/>
    </source>
</evidence>
<dbReference type="PANTHER" id="PTHR30042:SF2">
    <property type="entry name" value="POTASSIUM-TRANSPORTING ATPASE KDPC SUBUNIT"/>
    <property type="match status" value="1"/>
</dbReference>
<evidence type="ECO:0000256" key="7">
    <source>
        <dbReference type="ARBA" id="ARBA00022958"/>
    </source>
</evidence>
<evidence type="ECO:0000313" key="12">
    <source>
        <dbReference type="EMBL" id="SDO24322.1"/>
    </source>
</evidence>
<keyword evidence="1 11" id="KW-0813">Transport</keyword>
<evidence type="ECO:0000256" key="10">
    <source>
        <dbReference type="ARBA" id="ARBA00023136"/>
    </source>
</evidence>
<evidence type="ECO:0000256" key="5">
    <source>
        <dbReference type="ARBA" id="ARBA00022741"/>
    </source>
</evidence>
<dbReference type="NCBIfam" id="NF001454">
    <property type="entry name" value="PRK00315.1"/>
    <property type="match status" value="1"/>
</dbReference>
<evidence type="ECO:0000256" key="1">
    <source>
        <dbReference type="ARBA" id="ARBA00022448"/>
    </source>
</evidence>
<dbReference type="NCBIfam" id="TIGR00681">
    <property type="entry name" value="kdpC"/>
    <property type="match status" value="1"/>
</dbReference>
<dbReference type="GO" id="GO:0008556">
    <property type="term" value="F:P-type potassium transmembrane transporter activity"/>
    <property type="evidence" value="ECO:0007669"/>
    <property type="project" value="InterPro"/>
</dbReference>
<comment type="subunit">
    <text evidence="11">The system is composed of three essential subunits: KdpA, KdpB and KdpC.</text>
</comment>
<evidence type="ECO:0000256" key="4">
    <source>
        <dbReference type="ARBA" id="ARBA00022692"/>
    </source>
</evidence>
<dbReference type="PANTHER" id="PTHR30042">
    <property type="entry name" value="POTASSIUM-TRANSPORTING ATPASE C CHAIN"/>
    <property type="match status" value="1"/>
</dbReference>
<evidence type="ECO:0000256" key="9">
    <source>
        <dbReference type="ARBA" id="ARBA00023065"/>
    </source>
</evidence>
<keyword evidence="2 11" id="KW-1003">Cell membrane</keyword>
<keyword evidence="9 11" id="KW-0406">Ion transport</keyword>
<dbReference type="RefSeq" id="WP_090673306.1">
    <property type="nucleotide sequence ID" value="NZ_FNIT01000004.1"/>
</dbReference>
<gene>
    <name evidence="11" type="primary">kdpC</name>
    <name evidence="12" type="ORF">SAMN05192530_104358</name>
</gene>
<keyword evidence="13" id="KW-1185">Reference proteome</keyword>
<dbReference type="AlphaFoldDB" id="A0A1H0HYN5"/>
<protein>
    <recommendedName>
        <fullName evidence="11">Potassium-transporting ATPase KdpC subunit</fullName>
    </recommendedName>
    <alternativeName>
        <fullName evidence="11">ATP phosphohydrolase [potassium-transporting] C chain</fullName>
    </alternativeName>
    <alternativeName>
        <fullName evidence="11">Potassium-binding and translocating subunit C</fullName>
    </alternativeName>
    <alternativeName>
        <fullName evidence="11">Potassium-translocating ATPase C chain</fullName>
    </alternativeName>
</protein>
<comment type="subcellular location">
    <subcellularLocation>
        <location evidence="11">Cell membrane</location>
        <topology evidence="11">Single-pass membrane protein</topology>
    </subcellularLocation>
</comment>
<dbReference type="PIRSF" id="PIRSF001296">
    <property type="entry name" value="K_ATPase_KdpC"/>
    <property type="match status" value="1"/>
</dbReference>
<keyword evidence="4 11" id="KW-0812">Transmembrane</keyword>
<comment type="similarity">
    <text evidence="11">Belongs to the KdpC family.</text>
</comment>
<evidence type="ECO:0000256" key="2">
    <source>
        <dbReference type="ARBA" id="ARBA00022475"/>
    </source>
</evidence>
<evidence type="ECO:0000256" key="8">
    <source>
        <dbReference type="ARBA" id="ARBA00022989"/>
    </source>
</evidence>
<keyword evidence="10 11" id="KW-0472">Membrane</keyword>
<organism evidence="12 13">
    <name type="scientific">Aureimonas jatrophae</name>
    <dbReference type="NCBI Taxonomy" id="1166073"/>
    <lineage>
        <taxon>Bacteria</taxon>
        <taxon>Pseudomonadati</taxon>
        <taxon>Pseudomonadota</taxon>
        <taxon>Alphaproteobacteria</taxon>
        <taxon>Hyphomicrobiales</taxon>
        <taxon>Aurantimonadaceae</taxon>
        <taxon>Aureimonas</taxon>
    </lineage>
</organism>
<accession>A0A1H0HYN5</accession>